<evidence type="ECO:0000313" key="4">
    <source>
        <dbReference type="EMBL" id="GMR42166.1"/>
    </source>
</evidence>
<feature type="compositionally biased region" description="Low complexity" evidence="2">
    <location>
        <begin position="472"/>
        <end position="497"/>
    </location>
</feature>
<feature type="domain" description="CAP-Gly" evidence="3">
    <location>
        <begin position="42"/>
        <end position="84"/>
    </location>
</feature>
<dbReference type="InterPro" id="IPR036859">
    <property type="entry name" value="CAP-Gly_dom_sf"/>
</dbReference>
<feature type="compositionally biased region" description="Basic and acidic residues" evidence="2">
    <location>
        <begin position="284"/>
        <end position="300"/>
    </location>
</feature>
<feature type="region of interest" description="Disordered" evidence="2">
    <location>
        <begin position="817"/>
        <end position="846"/>
    </location>
</feature>
<comment type="caution">
    <text evidence="4">The sequence shown here is derived from an EMBL/GenBank/DDBJ whole genome shotgun (WGS) entry which is preliminary data.</text>
</comment>
<keyword evidence="5" id="KW-1185">Reference proteome</keyword>
<proteinExistence type="predicted"/>
<dbReference type="PROSITE" id="PS00845">
    <property type="entry name" value="CAP_GLY_1"/>
    <property type="match status" value="1"/>
</dbReference>
<dbReference type="PANTHER" id="PTHR18916">
    <property type="entry name" value="DYNACTIN 1-RELATED MICROTUBULE-BINDING"/>
    <property type="match status" value="1"/>
</dbReference>
<organism evidence="4 5">
    <name type="scientific">Pristionchus mayeri</name>
    <dbReference type="NCBI Taxonomy" id="1317129"/>
    <lineage>
        <taxon>Eukaryota</taxon>
        <taxon>Metazoa</taxon>
        <taxon>Ecdysozoa</taxon>
        <taxon>Nematoda</taxon>
        <taxon>Chromadorea</taxon>
        <taxon>Rhabditida</taxon>
        <taxon>Rhabditina</taxon>
        <taxon>Diplogasteromorpha</taxon>
        <taxon>Diplogasteroidea</taxon>
        <taxon>Neodiplogasteridae</taxon>
        <taxon>Pristionchus</taxon>
    </lineage>
</organism>
<evidence type="ECO:0000256" key="2">
    <source>
        <dbReference type="SAM" id="MobiDB-lite"/>
    </source>
</evidence>
<protein>
    <recommendedName>
        <fullName evidence="3">CAP-Gly domain-containing protein</fullName>
    </recommendedName>
</protein>
<dbReference type="Pfam" id="PF01302">
    <property type="entry name" value="CAP_GLY"/>
    <property type="match status" value="1"/>
</dbReference>
<feature type="compositionally biased region" description="Basic and acidic residues" evidence="2">
    <location>
        <begin position="323"/>
        <end position="339"/>
    </location>
</feature>
<dbReference type="InterPro" id="IPR000938">
    <property type="entry name" value="CAP-Gly_domain"/>
</dbReference>
<feature type="region of interest" description="Disordered" evidence="2">
    <location>
        <begin position="272"/>
        <end position="517"/>
    </location>
</feature>
<feature type="compositionally biased region" description="Low complexity" evidence="2">
    <location>
        <begin position="427"/>
        <end position="447"/>
    </location>
</feature>
<accession>A0AAN4ZJX1</accession>
<evidence type="ECO:0000259" key="3">
    <source>
        <dbReference type="PROSITE" id="PS50245"/>
    </source>
</evidence>
<dbReference type="Gene3D" id="2.30.30.190">
    <property type="entry name" value="CAP Gly-rich-like domain"/>
    <property type="match status" value="1"/>
</dbReference>
<feature type="region of interest" description="Disordered" evidence="2">
    <location>
        <begin position="881"/>
        <end position="905"/>
    </location>
</feature>
<feature type="coiled-coil region" evidence="1">
    <location>
        <begin position="555"/>
        <end position="757"/>
    </location>
</feature>
<dbReference type="Proteomes" id="UP001328107">
    <property type="component" value="Unassembled WGS sequence"/>
</dbReference>
<evidence type="ECO:0000256" key="1">
    <source>
        <dbReference type="SAM" id="Coils"/>
    </source>
</evidence>
<gene>
    <name evidence="4" type="ORF">PMAYCL1PPCAC_12361</name>
</gene>
<feature type="compositionally biased region" description="Basic and acidic residues" evidence="2">
    <location>
        <begin position="362"/>
        <end position="384"/>
    </location>
</feature>
<feature type="compositionally biased region" description="Polar residues" evidence="2">
    <location>
        <begin position="828"/>
        <end position="839"/>
    </location>
</feature>
<dbReference type="SMART" id="SM01052">
    <property type="entry name" value="CAP_GLY"/>
    <property type="match status" value="1"/>
</dbReference>
<reference evidence="5" key="1">
    <citation type="submission" date="2022-10" db="EMBL/GenBank/DDBJ databases">
        <title>Genome assembly of Pristionchus species.</title>
        <authorList>
            <person name="Yoshida K."/>
            <person name="Sommer R.J."/>
        </authorList>
    </citation>
    <scope>NUCLEOTIDE SEQUENCE [LARGE SCALE GENOMIC DNA]</scope>
    <source>
        <strain evidence="5">RS5460</strain>
    </source>
</reference>
<sequence length="905" mass="100857">MLKSAVGCESSSCTPSTIVNSSHIGRRVEVDGVGEGTLRYLGGVNGKNGLFCGIELDQPTGKHDGTFQGFSYFSCPSLHGIFAPLYKVSLVEVPPPSNVSIPPSKTFLLQQQEQQRLSRSTLPSLELRSVCTPSPTHSTMHTSQSSMASSLLNQSYVMDGSWQFGDDMLASNNTYILPGRAFGEEDDLMAVPVRQSILDRVLAEMPIATSLVLEESRVGVENLPVIGSPLHSPRDVDGVTPMVEAMPSLGEEMEEGEDDWRAATPIQEELHSEWSEDGAVSALSDERREGEREVVEERKISVHNKAKGDVPPSTSKAKKPLKKVVEVKKVEERPKKERAPLCPPSTSAKFPLKPKTPSKHQLMMEKLKASMEAEKEKKKEEKPRMSLLPPPPTPKTDENAVPMPPPLNARERTSSTLSIKIPLKQVTNTTSGPSTSNSSLSNPARSTVTRKPRVSLLPPPPAAKKEEKEKSSVTSTTKGNGVRSAPSTSFPTSSFAPKTVTTARRRVETKENEKKKTINEEEKLRRLGDASRAVDALGITLNRVMKEKEKRGGTMEKLEKEKVDCQSRVDQLVHRLNETEKMKRSELEELHASNEKAIVSLREEWKGQLEERERGHAVSLSEEKAKYEGRIEEMTARHQQTCALLDEKNAESERALEELMKEKKALQNALATDHDTKVQTLSQEISSLNTALQLKSSEMKELRQKNQHLTMRVDEIPGKELEISKLKHKVTELKLQLDQKHEREKLLVQQNEELRRKERTSTALSESYRTQVDVLQFQLGLNNENESEEGPMMELNAREGGFDQSAYFTPVRMRKTRVESEERPFSYTLPSSARQSQSRNSDDSMTRSVVGMYSANRAQTKASALDRDVIYAPDQVITNHPRKLSFGEEEGREVKGGQTDSGIGI</sequence>
<keyword evidence="1" id="KW-0175">Coiled coil</keyword>
<dbReference type="PROSITE" id="PS50245">
    <property type="entry name" value="CAP_GLY_2"/>
    <property type="match status" value="1"/>
</dbReference>
<feature type="compositionally biased region" description="Basic and acidic residues" evidence="2">
    <location>
        <begin position="505"/>
        <end position="517"/>
    </location>
</feature>
<name>A0AAN4ZJX1_9BILA</name>
<evidence type="ECO:0000313" key="5">
    <source>
        <dbReference type="Proteomes" id="UP001328107"/>
    </source>
</evidence>
<dbReference type="AlphaFoldDB" id="A0AAN4ZJX1"/>
<dbReference type="EMBL" id="BTRK01000003">
    <property type="protein sequence ID" value="GMR42166.1"/>
    <property type="molecule type" value="Genomic_DNA"/>
</dbReference>
<dbReference type="SUPFAM" id="SSF74924">
    <property type="entry name" value="Cap-Gly domain"/>
    <property type="match status" value="1"/>
</dbReference>